<reference evidence="1 2" key="1">
    <citation type="journal article" date="2018" name="G3 (Bethesda)">
        <title>Phylogenetic and Phylogenomic Definition of Rhizopus Species.</title>
        <authorList>
            <person name="Gryganskyi A.P."/>
            <person name="Golan J."/>
            <person name="Dolatabadi S."/>
            <person name="Mondo S."/>
            <person name="Robb S."/>
            <person name="Idnurm A."/>
            <person name="Muszewska A."/>
            <person name="Steczkiewicz K."/>
            <person name="Masonjones S."/>
            <person name="Liao H.L."/>
            <person name="Gajdeczka M.T."/>
            <person name="Anike F."/>
            <person name="Vuek A."/>
            <person name="Anishchenko I.M."/>
            <person name="Voigt K."/>
            <person name="de Hoog G.S."/>
            <person name="Smith M.E."/>
            <person name="Heitman J."/>
            <person name="Vilgalys R."/>
            <person name="Stajich J.E."/>
        </authorList>
    </citation>
    <scope>NUCLEOTIDE SEQUENCE [LARGE SCALE GENOMIC DNA]</scope>
    <source>
        <strain evidence="1 2">CBS 357.93</strain>
    </source>
</reference>
<evidence type="ECO:0000313" key="1">
    <source>
        <dbReference type="EMBL" id="RCH82331.1"/>
    </source>
</evidence>
<comment type="caution">
    <text evidence="1">The sequence shown here is derived from an EMBL/GenBank/DDBJ whole genome shotgun (WGS) entry which is preliminary data.</text>
</comment>
<proteinExistence type="predicted"/>
<dbReference type="EMBL" id="PJQL01003056">
    <property type="protein sequence ID" value="RCH82331.1"/>
    <property type="molecule type" value="Genomic_DNA"/>
</dbReference>
<organism evidence="1 2">
    <name type="scientific">Rhizopus azygosporus</name>
    <name type="common">Rhizopus microsporus var. azygosporus</name>
    <dbReference type="NCBI Taxonomy" id="86630"/>
    <lineage>
        <taxon>Eukaryota</taxon>
        <taxon>Fungi</taxon>
        <taxon>Fungi incertae sedis</taxon>
        <taxon>Mucoromycota</taxon>
        <taxon>Mucoromycotina</taxon>
        <taxon>Mucoromycetes</taxon>
        <taxon>Mucorales</taxon>
        <taxon>Mucorineae</taxon>
        <taxon>Rhizopodaceae</taxon>
        <taxon>Rhizopus</taxon>
    </lineage>
</organism>
<sequence>MAIECNSEIYEEDAALIKEEQEKQRTLRTLSQYAVQLSLIRECLALNNTNEIPLLVWMRALEGNSITNEQRFHRFVQHITTWFSSRYERVIPIKTNHERNFFVDFIVPIFQYFHDQVQYLQFQW</sequence>
<dbReference type="AlphaFoldDB" id="A0A367IXX1"/>
<dbReference type="Proteomes" id="UP000252139">
    <property type="component" value="Unassembled WGS sequence"/>
</dbReference>
<evidence type="ECO:0000313" key="2">
    <source>
        <dbReference type="Proteomes" id="UP000252139"/>
    </source>
</evidence>
<protein>
    <submittedName>
        <fullName evidence="1">Uncharacterized protein</fullName>
    </submittedName>
</protein>
<name>A0A367IXX1_RHIAZ</name>
<dbReference type="OrthoDB" id="2251393at2759"/>
<gene>
    <name evidence="1" type="ORF">CU097_004447</name>
</gene>
<keyword evidence="2" id="KW-1185">Reference proteome</keyword>
<accession>A0A367IXX1</accession>